<dbReference type="InterPro" id="IPR036291">
    <property type="entry name" value="NAD(P)-bd_dom_sf"/>
</dbReference>
<evidence type="ECO:0000313" key="2">
    <source>
        <dbReference type="Proteomes" id="UP001183629"/>
    </source>
</evidence>
<evidence type="ECO:0000313" key="1">
    <source>
        <dbReference type="EMBL" id="MDR7326756.1"/>
    </source>
</evidence>
<accession>A0AAE4CUV2</accession>
<sequence length="419" mass="47753">MTRRPIILFGFGPYARTFYYPLLERHHISGSVYISAIVDIESKRKEVYDYLSTRTVQPSTVLLLDDKEAHQKHVTTEQLDRTLLSDGQRPWGCIVATEPMHHLQYAEWALMRGINVLLEKPPTARDLRAGSSSTALRLIDDYNHLAERSTSTGSHVVIQTQRRAHPGYTAIRSALEDVIRKFGVPITYIDIYHADGTWNMPWEFALREGHPYRYGYGKLLHSGYHFVDLLCWLSETNFHADRPPTHLSFESASSGPLDLTDQLTDSSYRRAFGKEEWNRFADFDRPSTLPRQQWGETDAIITGQFLRRSSVITSTVLSLLQTSFSRRAWLNLPTDTYKSNGRARHERLTVQVGPLMSIQAHSYQSGSDDRTENSFDVSIYRNSDLIGGQTVAQFSFPGTPVARRTALATKPGRTYSKTF</sequence>
<dbReference type="AlphaFoldDB" id="A0AAE4CUV2"/>
<dbReference type="Gene3D" id="3.40.50.720">
    <property type="entry name" value="NAD(P)-binding Rossmann-like Domain"/>
    <property type="match status" value="1"/>
</dbReference>
<protein>
    <submittedName>
        <fullName evidence="1">Dehydrogenase</fullName>
    </submittedName>
</protein>
<dbReference type="RefSeq" id="WP_310423009.1">
    <property type="nucleotide sequence ID" value="NZ_JAVDYC010000001.1"/>
</dbReference>
<reference evidence="1 2" key="1">
    <citation type="submission" date="2023-07" db="EMBL/GenBank/DDBJ databases">
        <title>Sequencing the genomes of 1000 actinobacteria strains.</title>
        <authorList>
            <person name="Klenk H.-P."/>
        </authorList>
    </citation>
    <scope>NUCLEOTIDE SEQUENCE [LARGE SCALE GENOMIC DNA]</scope>
    <source>
        <strain evidence="1 2">DSM 44711</strain>
    </source>
</reference>
<organism evidence="1 2">
    <name type="scientific">Catenuloplanes niger</name>
    <dbReference type="NCBI Taxonomy" id="587534"/>
    <lineage>
        <taxon>Bacteria</taxon>
        <taxon>Bacillati</taxon>
        <taxon>Actinomycetota</taxon>
        <taxon>Actinomycetes</taxon>
        <taxon>Micromonosporales</taxon>
        <taxon>Micromonosporaceae</taxon>
        <taxon>Catenuloplanes</taxon>
    </lineage>
</organism>
<proteinExistence type="predicted"/>
<name>A0AAE4CUV2_9ACTN</name>
<dbReference type="SUPFAM" id="SSF51735">
    <property type="entry name" value="NAD(P)-binding Rossmann-fold domains"/>
    <property type="match status" value="1"/>
</dbReference>
<comment type="caution">
    <text evidence="1">The sequence shown here is derived from an EMBL/GenBank/DDBJ whole genome shotgun (WGS) entry which is preliminary data.</text>
</comment>
<keyword evidence="2" id="KW-1185">Reference proteome</keyword>
<dbReference type="EMBL" id="JAVDYC010000001">
    <property type="protein sequence ID" value="MDR7326756.1"/>
    <property type="molecule type" value="Genomic_DNA"/>
</dbReference>
<dbReference type="Proteomes" id="UP001183629">
    <property type="component" value="Unassembled WGS sequence"/>
</dbReference>
<gene>
    <name evidence="1" type="ORF">J2S44_007006</name>
</gene>